<reference evidence="2 3" key="1">
    <citation type="submission" date="2018-06" db="EMBL/GenBank/DDBJ databases">
        <title>Mucibacter soli gen. nov., sp. nov., a new member of the family Chitinophagaceae producing mucin.</title>
        <authorList>
            <person name="Kim M.-K."/>
            <person name="Park S."/>
            <person name="Kim T.-S."/>
            <person name="Joung Y."/>
            <person name="Han J.-H."/>
            <person name="Kim S.B."/>
        </authorList>
    </citation>
    <scope>NUCLEOTIDE SEQUENCE [LARGE SCALE GENOMIC DNA]</scope>
    <source>
        <strain evidence="2 3">R1-15</strain>
    </source>
</reference>
<dbReference type="InterPro" id="IPR023214">
    <property type="entry name" value="HAD_sf"/>
</dbReference>
<feature type="compositionally biased region" description="Basic and acidic residues" evidence="1">
    <location>
        <begin position="20"/>
        <end position="32"/>
    </location>
</feature>
<proteinExistence type="predicted"/>
<dbReference type="Gene3D" id="3.40.50.1000">
    <property type="entry name" value="HAD superfamily/HAD-like"/>
    <property type="match status" value="1"/>
</dbReference>
<evidence type="ECO:0000313" key="2">
    <source>
        <dbReference type="EMBL" id="PZF72260.1"/>
    </source>
</evidence>
<dbReference type="GO" id="GO:0016787">
    <property type="term" value="F:hydrolase activity"/>
    <property type="evidence" value="ECO:0007669"/>
    <property type="project" value="UniProtKB-KW"/>
</dbReference>
<keyword evidence="2" id="KW-0378">Hydrolase</keyword>
<organism evidence="2 3">
    <name type="scientific">Taibaiella soli</name>
    <dbReference type="NCBI Taxonomy" id="1649169"/>
    <lineage>
        <taxon>Bacteria</taxon>
        <taxon>Pseudomonadati</taxon>
        <taxon>Bacteroidota</taxon>
        <taxon>Chitinophagia</taxon>
        <taxon>Chitinophagales</taxon>
        <taxon>Chitinophagaceae</taxon>
        <taxon>Taibaiella</taxon>
    </lineage>
</organism>
<feature type="region of interest" description="Disordered" evidence="1">
    <location>
        <begin position="1"/>
        <end position="37"/>
    </location>
</feature>
<dbReference type="OrthoDB" id="9799365at2"/>
<accession>A0A2W2AJ39</accession>
<feature type="compositionally biased region" description="Polar residues" evidence="1">
    <location>
        <begin position="7"/>
        <end position="19"/>
    </location>
</feature>
<sequence>MLAGALLTTTTQSCQPSGDNKTDTTKAADKTTSDPLPSWNDGALKQSIIAYVTKVTKQGSPDFIPEEARMATFDNDGTLWAEQPLVQELFAYYMAGKMMEKNPALAQKQPFKAIAEKDKAYFQKNGEKALLEVVISTQAGMSEDDYEAAARAFFSTAHYPRPEVPIKNITYQPQIELLTYLRANGFKTFLCSGGDVDFMRVISKDYYGIPKEQVIGTMFQYEFIDSNRTNYRKQALWHFNDQKKKPVGIQIVIGQRPVFACGNERSGGDIAMLEYCQSNKYASFQMIINHDDSVREFFYQEKDTASLKAAAKNNWHVASMKNDWKTIFTK</sequence>
<dbReference type="Pfam" id="PF12710">
    <property type="entry name" value="HAD"/>
    <property type="match status" value="1"/>
</dbReference>
<dbReference type="CDD" id="cd01427">
    <property type="entry name" value="HAD_like"/>
    <property type="match status" value="1"/>
</dbReference>
<dbReference type="SUPFAM" id="SSF56784">
    <property type="entry name" value="HAD-like"/>
    <property type="match status" value="1"/>
</dbReference>
<evidence type="ECO:0000313" key="3">
    <source>
        <dbReference type="Proteomes" id="UP000248745"/>
    </source>
</evidence>
<dbReference type="EMBL" id="QKTW01000019">
    <property type="protein sequence ID" value="PZF72260.1"/>
    <property type="molecule type" value="Genomic_DNA"/>
</dbReference>
<comment type="caution">
    <text evidence="2">The sequence shown here is derived from an EMBL/GenBank/DDBJ whole genome shotgun (WGS) entry which is preliminary data.</text>
</comment>
<name>A0A2W2AJ39_9BACT</name>
<dbReference type="InterPro" id="IPR036412">
    <property type="entry name" value="HAD-like_sf"/>
</dbReference>
<evidence type="ECO:0000256" key="1">
    <source>
        <dbReference type="SAM" id="MobiDB-lite"/>
    </source>
</evidence>
<gene>
    <name evidence="2" type="ORF">DN068_14330</name>
</gene>
<protein>
    <submittedName>
        <fullName evidence="2">Haloacid dehalogenase-like hydrolase</fullName>
    </submittedName>
</protein>
<dbReference type="Proteomes" id="UP000248745">
    <property type="component" value="Unassembled WGS sequence"/>
</dbReference>
<dbReference type="AlphaFoldDB" id="A0A2W2AJ39"/>
<keyword evidence="3" id="KW-1185">Reference proteome</keyword>